<dbReference type="EMBL" id="JAAARO010000017">
    <property type="protein sequence ID" value="KAF5733001.1"/>
    <property type="molecule type" value="Genomic_DNA"/>
</dbReference>
<keyword evidence="3" id="KW-0804">Transcription</keyword>
<evidence type="ECO:0000259" key="5">
    <source>
        <dbReference type="PROSITE" id="PS50110"/>
    </source>
</evidence>
<dbReference type="AlphaFoldDB" id="A0A7J7CFS8"/>
<protein>
    <submittedName>
        <fullName evidence="6">Two-component response regulator ARR14-like</fullName>
    </submittedName>
</protein>
<sequence length="100" mass="11132">MKYEEPFPDENTDDDAPSPVGVRVLLVDGDFTCLAITSEMLHTLGYKVITAKRAADALCIVRAKENELDLILTESKLPDMDKWKNFQGHSDTGVIHVTPE</sequence>
<keyword evidence="7" id="KW-1185">Reference proteome</keyword>
<name>A0A7J7CFS8_TRIWF</name>
<comment type="caution">
    <text evidence="4">Lacks conserved residue(s) required for the propagation of feature annotation.</text>
</comment>
<reference evidence="6 7" key="1">
    <citation type="journal article" date="2020" name="Nat. Commun.">
        <title>Genome of Tripterygium wilfordii and identification of cytochrome P450 involved in triptolide biosynthesis.</title>
        <authorList>
            <person name="Tu L."/>
            <person name="Su P."/>
            <person name="Zhang Z."/>
            <person name="Gao L."/>
            <person name="Wang J."/>
            <person name="Hu T."/>
            <person name="Zhou J."/>
            <person name="Zhang Y."/>
            <person name="Zhao Y."/>
            <person name="Liu Y."/>
            <person name="Song Y."/>
            <person name="Tong Y."/>
            <person name="Lu Y."/>
            <person name="Yang J."/>
            <person name="Xu C."/>
            <person name="Jia M."/>
            <person name="Peters R.J."/>
            <person name="Huang L."/>
            <person name="Gao W."/>
        </authorList>
    </citation>
    <scope>NUCLEOTIDE SEQUENCE [LARGE SCALE GENOMIC DNA]</scope>
    <source>
        <strain evidence="7">cv. XIE 37</strain>
        <tissue evidence="6">Leaf</tissue>
    </source>
</reference>
<dbReference type="InterPro" id="IPR011006">
    <property type="entry name" value="CheY-like_superfamily"/>
</dbReference>
<keyword evidence="2" id="KW-0805">Transcription regulation</keyword>
<proteinExistence type="predicted"/>
<feature type="domain" description="Response regulatory" evidence="5">
    <location>
        <begin position="23"/>
        <end position="100"/>
    </location>
</feature>
<dbReference type="GO" id="GO:0009736">
    <property type="term" value="P:cytokinin-activated signaling pathway"/>
    <property type="evidence" value="ECO:0007669"/>
    <property type="project" value="InterPro"/>
</dbReference>
<evidence type="ECO:0000256" key="1">
    <source>
        <dbReference type="ARBA" id="ARBA00023012"/>
    </source>
</evidence>
<dbReference type="Proteomes" id="UP000593562">
    <property type="component" value="Unassembled WGS sequence"/>
</dbReference>
<dbReference type="GO" id="GO:0000160">
    <property type="term" value="P:phosphorelay signal transduction system"/>
    <property type="evidence" value="ECO:0007669"/>
    <property type="project" value="UniProtKB-KW"/>
</dbReference>
<dbReference type="PROSITE" id="PS50110">
    <property type="entry name" value="RESPONSE_REGULATORY"/>
    <property type="match status" value="1"/>
</dbReference>
<dbReference type="InterPro" id="IPR001789">
    <property type="entry name" value="Sig_transdc_resp-reg_receiver"/>
</dbReference>
<evidence type="ECO:0000256" key="4">
    <source>
        <dbReference type="PROSITE-ProRule" id="PRU00169"/>
    </source>
</evidence>
<evidence type="ECO:0000313" key="7">
    <source>
        <dbReference type="Proteomes" id="UP000593562"/>
    </source>
</evidence>
<dbReference type="SUPFAM" id="SSF52172">
    <property type="entry name" value="CheY-like"/>
    <property type="match status" value="1"/>
</dbReference>
<dbReference type="InterPro" id="IPR045279">
    <property type="entry name" value="ARR-like"/>
</dbReference>
<accession>A0A7J7CFS8</accession>
<organism evidence="6 7">
    <name type="scientific">Tripterygium wilfordii</name>
    <name type="common">Thunder God vine</name>
    <dbReference type="NCBI Taxonomy" id="458696"/>
    <lineage>
        <taxon>Eukaryota</taxon>
        <taxon>Viridiplantae</taxon>
        <taxon>Streptophyta</taxon>
        <taxon>Embryophyta</taxon>
        <taxon>Tracheophyta</taxon>
        <taxon>Spermatophyta</taxon>
        <taxon>Magnoliopsida</taxon>
        <taxon>eudicotyledons</taxon>
        <taxon>Gunneridae</taxon>
        <taxon>Pentapetalae</taxon>
        <taxon>rosids</taxon>
        <taxon>fabids</taxon>
        <taxon>Celastrales</taxon>
        <taxon>Celastraceae</taxon>
        <taxon>Tripterygium</taxon>
    </lineage>
</organism>
<gene>
    <name evidence="6" type="ORF">HS088_TW17G00535</name>
</gene>
<evidence type="ECO:0000313" key="6">
    <source>
        <dbReference type="EMBL" id="KAF5733001.1"/>
    </source>
</evidence>
<evidence type="ECO:0000256" key="3">
    <source>
        <dbReference type="ARBA" id="ARBA00023163"/>
    </source>
</evidence>
<evidence type="ECO:0000256" key="2">
    <source>
        <dbReference type="ARBA" id="ARBA00023015"/>
    </source>
</evidence>
<dbReference type="PANTHER" id="PTHR43874:SF58">
    <property type="entry name" value="TWO-COMPONENT RESPONSE REGULATOR-LIKE APRR8-RELATED"/>
    <property type="match status" value="1"/>
</dbReference>
<dbReference type="InParanoid" id="A0A7J7CFS8"/>
<dbReference type="PANTHER" id="PTHR43874">
    <property type="entry name" value="TWO-COMPONENT RESPONSE REGULATOR"/>
    <property type="match status" value="1"/>
</dbReference>
<keyword evidence="1" id="KW-0902">Two-component regulatory system</keyword>
<comment type="caution">
    <text evidence="6">The sequence shown here is derived from an EMBL/GenBank/DDBJ whole genome shotgun (WGS) entry which is preliminary data.</text>
</comment>
<dbReference type="Gene3D" id="3.40.50.2300">
    <property type="match status" value="1"/>
</dbReference>